<dbReference type="EMBL" id="AP015039">
    <property type="protein sequence ID" value="BAT90570.1"/>
    <property type="molecule type" value="Genomic_DNA"/>
</dbReference>
<reference evidence="1 2" key="1">
    <citation type="journal article" date="2015" name="Sci. Rep.">
        <title>The power of single molecule real-time sequencing technology in the de novo assembly of a eukaryotic genome.</title>
        <authorList>
            <person name="Sakai H."/>
            <person name="Naito K."/>
            <person name="Ogiso-Tanaka E."/>
            <person name="Takahashi Y."/>
            <person name="Iseki K."/>
            <person name="Muto C."/>
            <person name="Satou K."/>
            <person name="Teruya K."/>
            <person name="Shiroma A."/>
            <person name="Shimoji M."/>
            <person name="Hirano T."/>
            <person name="Itoh T."/>
            <person name="Kaga A."/>
            <person name="Tomooka N."/>
        </authorList>
    </citation>
    <scope>NUCLEOTIDE SEQUENCE [LARGE SCALE GENOMIC DNA]</scope>
    <source>
        <strain evidence="2">cv. Shumari</strain>
    </source>
</reference>
<keyword evidence="2" id="KW-1185">Reference proteome</keyword>
<protein>
    <submittedName>
        <fullName evidence="1">Uncharacterized protein</fullName>
    </submittedName>
</protein>
<name>A0A0S3SCQ6_PHAAN</name>
<dbReference type="Proteomes" id="UP000291084">
    <property type="component" value="Chromosome 6"/>
</dbReference>
<feature type="non-terminal residue" evidence="1">
    <location>
        <position position="75"/>
    </location>
</feature>
<sequence length="75" mass="8595">MEMGNVNDERGLGAKSFFLFIIFSPPNYIERTLSSFTSMHLMGHHILVHMPLHPPLFIHSLSLLQLKPTLTNNTY</sequence>
<organism evidence="1 2">
    <name type="scientific">Vigna angularis var. angularis</name>
    <dbReference type="NCBI Taxonomy" id="157739"/>
    <lineage>
        <taxon>Eukaryota</taxon>
        <taxon>Viridiplantae</taxon>
        <taxon>Streptophyta</taxon>
        <taxon>Embryophyta</taxon>
        <taxon>Tracheophyta</taxon>
        <taxon>Spermatophyta</taxon>
        <taxon>Magnoliopsida</taxon>
        <taxon>eudicotyledons</taxon>
        <taxon>Gunneridae</taxon>
        <taxon>Pentapetalae</taxon>
        <taxon>rosids</taxon>
        <taxon>fabids</taxon>
        <taxon>Fabales</taxon>
        <taxon>Fabaceae</taxon>
        <taxon>Papilionoideae</taxon>
        <taxon>50 kb inversion clade</taxon>
        <taxon>NPAAA clade</taxon>
        <taxon>indigoferoid/millettioid clade</taxon>
        <taxon>Phaseoleae</taxon>
        <taxon>Vigna</taxon>
    </lineage>
</organism>
<accession>A0A0S3SCQ6</accession>
<evidence type="ECO:0000313" key="1">
    <source>
        <dbReference type="EMBL" id="BAT90570.1"/>
    </source>
</evidence>
<dbReference type="AlphaFoldDB" id="A0A0S3SCQ6"/>
<evidence type="ECO:0000313" key="2">
    <source>
        <dbReference type="Proteomes" id="UP000291084"/>
    </source>
</evidence>
<proteinExistence type="predicted"/>
<gene>
    <name evidence="1" type="primary">Vigan.06G183500</name>
    <name evidence="1" type="ORF">VIGAN_06183500</name>
</gene>